<evidence type="ECO:0000256" key="6">
    <source>
        <dbReference type="SAM" id="Phobius"/>
    </source>
</evidence>
<dbReference type="GO" id="GO:0005886">
    <property type="term" value="C:plasma membrane"/>
    <property type="evidence" value="ECO:0007669"/>
    <property type="project" value="UniProtKB-SubCell"/>
</dbReference>
<organism evidence="8">
    <name type="scientific">Levilinea saccharolytica</name>
    <dbReference type="NCBI Taxonomy" id="229921"/>
    <lineage>
        <taxon>Bacteria</taxon>
        <taxon>Bacillati</taxon>
        <taxon>Chloroflexota</taxon>
        <taxon>Anaerolineae</taxon>
        <taxon>Anaerolineales</taxon>
        <taxon>Anaerolineaceae</taxon>
        <taxon>Levilinea</taxon>
    </lineage>
</organism>
<evidence type="ECO:0000256" key="4">
    <source>
        <dbReference type="ARBA" id="ARBA00022989"/>
    </source>
</evidence>
<feature type="transmembrane region" description="Helical" evidence="6">
    <location>
        <begin position="103"/>
        <end position="122"/>
    </location>
</feature>
<dbReference type="InterPro" id="IPR036259">
    <property type="entry name" value="MFS_trans_sf"/>
</dbReference>
<comment type="subcellular location">
    <subcellularLocation>
        <location evidence="1">Cell membrane</location>
        <topology evidence="1">Multi-pass membrane protein</topology>
    </subcellularLocation>
</comment>
<dbReference type="GO" id="GO:0022857">
    <property type="term" value="F:transmembrane transporter activity"/>
    <property type="evidence" value="ECO:0007669"/>
    <property type="project" value="InterPro"/>
</dbReference>
<dbReference type="InterPro" id="IPR011701">
    <property type="entry name" value="MFS"/>
</dbReference>
<evidence type="ECO:0000256" key="3">
    <source>
        <dbReference type="ARBA" id="ARBA00022692"/>
    </source>
</evidence>
<keyword evidence="5 6" id="KW-0472">Membrane</keyword>
<dbReference type="Gene3D" id="1.20.1250.20">
    <property type="entry name" value="MFS general substrate transporter like domains"/>
    <property type="match status" value="1"/>
</dbReference>
<feature type="transmembrane region" description="Helical" evidence="6">
    <location>
        <begin position="302"/>
        <end position="324"/>
    </location>
</feature>
<keyword evidence="3 6" id="KW-0812">Transmembrane</keyword>
<name>A0A0M8JQC9_9CHLR</name>
<feature type="transmembrane region" description="Helical" evidence="6">
    <location>
        <begin position="336"/>
        <end position="359"/>
    </location>
</feature>
<feature type="transmembrane region" description="Helical" evidence="6">
    <location>
        <begin position="246"/>
        <end position="267"/>
    </location>
</feature>
<evidence type="ECO:0000313" key="8">
    <source>
        <dbReference type="EMBL" id="GAP19402.1"/>
    </source>
</evidence>
<dbReference type="SUPFAM" id="SSF103473">
    <property type="entry name" value="MFS general substrate transporter"/>
    <property type="match status" value="1"/>
</dbReference>
<keyword evidence="10" id="KW-1185">Reference proteome</keyword>
<feature type="transmembrane region" description="Helical" evidence="6">
    <location>
        <begin position="12"/>
        <end position="34"/>
    </location>
</feature>
<keyword evidence="4 6" id="KW-1133">Transmembrane helix</keyword>
<feature type="transmembrane region" description="Helical" evidence="6">
    <location>
        <begin position="46"/>
        <end position="66"/>
    </location>
</feature>
<feature type="transmembrane region" description="Helical" evidence="6">
    <location>
        <begin position="365"/>
        <end position="387"/>
    </location>
</feature>
<evidence type="ECO:0000256" key="5">
    <source>
        <dbReference type="ARBA" id="ARBA00023136"/>
    </source>
</evidence>
<evidence type="ECO:0000256" key="2">
    <source>
        <dbReference type="ARBA" id="ARBA00022475"/>
    </source>
</evidence>
<feature type="transmembrane region" description="Helical" evidence="6">
    <location>
        <begin position="78"/>
        <end position="97"/>
    </location>
</feature>
<evidence type="ECO:0000313" key="9">
    <source>
        <dbReference type="EMBL" id="KPL81818.1"/>
    </source>
</evidence>
<dbReference type="RefSeq" id="WP_062419683.1">
    <property type="nucleotide sequence ID" value="NZ_BBXZ01000175.1"/>
</dbReference>
<dbReference type="STRING" id="229921.ADN01_09540"/>
<dbReference type="Pfam" id="PF07690">
    <property type="entry name" value="MFS_1"/>
    <property type="match status" value="1"/>
</dbReference>
<sequence length="392" mass="41924">MHTSKTVRYAMFGLLYFAQGTILAYFTALNALYFLSKGLSMTDVSIFATIALIPFVIKIFLGMLSDRVNLLGMGHRKPYILLGLLVQTLCLILAPWIDPAKHYWGFVVLAFVLQMGMALYDTCTDGLALDTTPESEQGTIQGFMVGGRAVGVIVTSSLVGLLAQHVSWSAVFWSLAGLTLLPLVLVLGVREAAQPVERQFQWSAFRAFKQGRVLALAGLGMIFFLIIAGANQLVNPFLQATFNISLSTAGFLTTVWGLGVVLGGATGGQLYSRVGHRRAALICMAVGLGAIVLLAFTPSAALAWVLVAFFGLAYGAYQTLYFALAMRFTVPQIAASMFSILMAVTNIGQGIGLGLSGFLSDNIGFQMAFLAFAAFNLLALPLLPAVFGKKAA</sequence>
<reference evidence="9 10" key="2">
    <citation type="submission" date="2015-07" db="EMBL/GenBank/DDBJ databases">
        <title>Genome sequence of Levilinea saccharolytica DSM 16555.</title>
        <authorList>
            <person name="Hemp J."/>
            <person name="Ward L.M."/>
            <person name="Pace L.A."/>
            <person name="Fischer W.W."/>
        </authorList>
    </citation>
    <scope>NUCLEOTIDE SEQUENCE [LARGE SCALE GENOMIC DNA]</scope>
    <source>
        <strain evidence="9 10">KIBI-1</strain>
    </source>
</reference>
<evidence type="ECO:0000259" key="7">
    <source>
        <dbReference type="PROSITE" id="PS50850"/>
    </source>
</evidence>
<accession>A0A0M8JQC9</accession>
<evidence type="ECO:0000256" key="1">
    <source>
        <dbReference type="ARBA" id="ARBA00004651"/>
    </source>
</evidence>
<keyword evidence="2" id="KW-1003">Cell membrane</keyword>
<dbReference type="PANTHER" id="PTHR43124:SF3">
    <property type="entry name" value="CHLORAMPHENICOL EFFLUX PUMP RV0191"/>
    <property type="match status" value="1"/>
</dbReference>
<dbReference type="InterPro" id="IPR020846">
    <property type="entry name" value="MFS_dom"/>
</dbReference>
<dbReference type="EMBL" id="LGCM01000035">
    <property type="protein sequence ID" value="KPL81818.1"/>
    <property type="molecule type" value="Genomic_DNA"/>
</dbReference>
<dbReference type="Proteomes" id="UP000050501">
    <property type="component" value="Unassembled WGS sequence"/>
</dbReference>
<feature type="domain" description="Major facilitator superfamily (MFS) profile" evidence="7">
    <location>
        <begin position="1"/>
        <end position="391"/>
    </location>
</feature>
<dbReference type="PROSITE" id="PS50850">
    <property type="entry name" value="MFS"/>
    <property type="match status" value="1"/>
</dbReference>
<evidence type="ECO:0000313" key="10">
    <source>
        <dbReference type="Proteomes" id="UP000050501"/>
    </source>
</evidence>
<dbReference type="EMBL" id="DF967975">
    <property type="protein sequence ID" value="GAP19402.1"/>
    <property type="molecule type" value="Genomic_DNA"/>
</dbReference>
<proteinExistence type="predicted"/>
<feature type="transmembrane region" description="Helical" evidence="6">
    <location>
        <begin position="279"/>
        <end position="296"/>
    </location>
</feature>
<dbReference type="InterPro" id="IPR050189">
    <property type="entry name" value="MFS_Efflux_Transporters"/>
</dbReference>
<feature type="transmembrane region" description="Helical" evidence="6">
    <location>
        <begin position="143"/>
        <end position="164"/>
    </location>
</feature>
<reference evidence="8" key="1">
    <citation type="journal article" date="2015" name="Genome Announc.">
        <title>Draft Genome Sequences of Anaerolinea thermolimosa IMO-1, Bellilinea caldifistulae GOMI-1, Leptolinea tardivitalis YMTK-2, Levilinea saccharolytica KIBI-1, Longilinea arvoryzae KOME-1, Previously Described as Members of the Class Anaerolineae (Chloroflexi).</title>
        <authorList>
            <person name="Matsuura N."/>
            <person name="Tourlousse M.D."/>
            <person name="Ohashi A."/>
            <person name="Hugenholtz P."/>
            <person name="Sekiguchi Y."/>
        </authorList>
    </citation>
    <scope>NUCLEOTIDE SEQUENCE</scope>
    <source>
        <strain evidence="8">KIBI-1</strain>
    </source>
</reference>
<dbReference type="PANTHER" id="PTHR43124">
    <property type="entry name" value="PURINE EFFLUX PUMP PBUE"/>
    <property type="match status" value="1"/>
</dbReference>
<dbReference type="OrthoDB" id="153424at2"/>
<feature type="transmembrane region" description="Helical" evidence="6">
    <location>
        <begin position="213"/>
        <end position="234"/>
    </location>
</feature>
<gene>
    <name evidence="9" type="ORF">ADN01_09540</name>
    <name evidence="8" type="ORF">LSAC_03304</name>
</gene>
<protein>
    <submittedName>
        <fullName evidence="8">Arabinose efflux permease</fullName>
    </submittedName>
</protein>
<dbReference type="AlphaFoldDB" id="A0A0M8JQC9"/>
<feature type="transmembrane region" description="Helical" evidence="6">
    <location>
        <begin position="170"/>
        <end position="193"/>
    </location>
</feature>